<evidence type="ECO:0000256" key="1">
    <source>
        <dbReference type="ARBA" id="ARBA00003496"/>
    </source>
</evidence>
<dbReference type="OrthoDB" id="194358at2759"/>
<dbReference type="Pfam" id="PF22939">
    <property type="entry name" value="WHD_GPIID"/>
    <property type="match status" value="1"/>
</dbReference>
<reference evidence="9" key="1">
    <citation type="journal article" date="2011" name="PLoS Genet.">
        <title>Genomic analysis of the necrotrophic fungal pathogens Sclerotinia sclerotiorum and Botrytis cinerea.</title>
        <authorList>
            <person name="Amselem J."/>
            <person name="Cuomo C.A."/>
            <person name="van Kan J.A."/>
            <person name="Viaud M."/>
            <person name="Benito E.P."/>
            <person name="Couloux A."/>
            <person name="Coutinho P.M."/>
            <person name="de Vries R.P."/>
            <person name="Dyer P.S."/>
            <person name="Fillinger S."/>
            <person name="Fournier E."/>
            <person name="Gout L."/>
            <person name="Hahn M."/>
            <person name="Kohn L."/>
            <person name="Lapalu N."/>
            <person name="Plummer K.M."/>
            <person name="Pradier J.M."/>
            <person name="Quevillon E."/>
            <person name="Sharon A."/>
            <person name="Simon A."/>
            <person name="ten Have A."/>
            <person name="Tudzynski B."/>
            <person name="Tudzynski P."/>
            <person name="Wincker P."/>
            <person name="Andrew M."/>
            <person name="Anthouard V."/>
            <person name="Beever R.E."/>
            <person name="Beffa R."/>
            <person name="Benoit I."/>
            <person name="Bouzid O."/>
            <person name="Brault B."/>
            <person name="Chen Z."/>
            <person name="Choquer M."/>
            <person name="Collemare J."/>
            <person name="Cotton P."/>
            <person name="Danchin E.G."/>
            <person name="Da Silva C."/>
            <person name="Gautier A."/>
            <person name="Giraud C."/>
            <person name="Giraud T."/>
            <person name="Gonzalez C."/>
            <person name="Grossetete S."/>
            <person name="Guldener U."/>
            <person name="Henrissat B."/>
            <person name="Howlett B.J."/>
            <person name="Kodira C."/>
            <person name="Kretschmer M."/>
            <person name="Lappartient A."/>
            <person name="Leroch M."/>
            <person name="Levis C."/>
            <person name="Mauceli E."/>
            <person name="Neuveglise C."/>
            <person name="Oeser B."/>
            <person name="Pearson M."/>
            <person name="Poulain J."/>
            <person name="Poussereau N."/>
            <person name="Quesneville H."/>
            <person name="Rascle C."/>
            <person name="Schumacher J."/>
            <person name="Segurens B."/>
            <person name="Sexton A."/>
            <person name="Silva E."/>
            <person name="Sirven C."/>
            <person name="Soanes D.M."/>
            <person name="Talbot N.J."/>
            <person name="Templeton M."/>
            <person name="Yandava C."/>
            <person name="Yarden O."/>
            <person name="Zeng Q."/>
            <person name="Rollins J.A."/>
            <person name="Lebrun M.H."/>
            <person name="Dickman M."/>
        </authorList>
    </citation>
    <scope>NUCLEOTIDE SEQUENCE [LARGE SCALE GENOMIC DNA]</scope>
    <source>
        <strain evidence="9">T4</strain>
    </source>
</reference>
<dbReference type="Gene3D" id="2.130.10.10">
    <property type="entry name" value="YVTN repeat-like/Quinoprotein amine dehydrogenase"/>
    <property type="match status" value="3"/>
</dbReference>
<dbReference type="InterPro" id="IPR001680">
    <property type="entry name" value="WD40_rpt"/>
</dbReference>
<proteinExistence type="inferred from homology"/>
<dbReference type="SMART" id="SM00320">
    <property type="entry name" value="WD40"/>
    <property type="match status" value="6"/>
</dbReference>
<evidence type="ECO:0000259" key="5">
    <source>
        <dbReference type="Pfam" id="PF07819"/>
    </source>
</evidence>
<evidence type="ECO:0000256" key="3">
    <source>
        <dbReference type="ARBA" id="ARBA00022737"/>
    </source>
</evidence>
<comment type="similarity">
    <text evidence="4">Belongs to the GPI inositol-deacylase family.</text>
</comment>
<dbReference type="PANTHER" id="PTHR10039">
    <property type="entry name" value="AMELOGENIN"/>
    <property type="match status" value="1"/>
</dbReference>
<comment type="function">
    <text evidence="1 4">Involved in inositol deacylation of GPI-anchored proteins which plays important roles in the quality control and ER-associated degradation of GPI-anchored proteins.</text>
</comment>
<evidence type="ECO:0000256" key="4">
    <source>
        <dbReference type="RuleBase" id="RU365011"/>
    </source>
</evidence>
<gene>
    <name evidence="8" type="ORF">BofuT4_P134960.1</name>
</gene>
<dbReference type="InterPro" id="IPR027417">
    <property type="entry name" value="P-loop_NTPase"/>
</dbReference>
<dbReference type="GO" id="GO:0005789">
    <property type="term" value="C:endoplasmic reticulum membrane"/>
    <property type="evidence" value="ECO:0007669"/>
    <property type="project" value="UniProtKB-SubCell"/>
</dbReference>
<keyword evidence="4" id="KW-0256">Endoplasmic reticulum</keyword>
<keyword evidence="4" id="KW-0653">Protein transport</keyword>
<dbReference type="InterPro" id="IPR054471">
    <property type="entry name" value="GPIID_WHD"/>
</dbReference>
<keyword evidence="3" id="KW-0677">Repeat</keyword>
<dbReference type="Proteomes" id="UP000008177">
    <property type="component" value="Unplaced contigs"/>
</dbReference>
<dbReference type="InterPro" id="IPR012908">
    <property type="entry name" value="PGAP1-ab_dom-like"/>
</dbReference>
<evidence type="ECO:0000313" key="8">
    <source>
        <dbReference type="EMBL" id="CCD53451.1"/>
    </source>
</evidence>
<dbReference type="EMBL" id="FQ790347">
    <property type="protein sequence ID" value="CCD53451.1"/>
    <property type="molecule type" value="Genomic_DNA"/>
</dbReference>
<dbReference type="InterPro" id="IPR029058">
    <property type="entry name" value="AB_hydrolase_fold"/>
</dbReference>
<dbReference type="EC" id="3.1.-.-" evidence="4"/>
<dbReference type="HOGENOM" id="CLU_001384_1_0_1"/>
<dbReference type="Pfam" id="PF07819">
    <property type="entry name" value="PGAP1"/>
    <property type="match status" value="1"/>
</dbReference>
<keyword evidence="4" id="KW-0813">Transport</keyword>
<dbReference type="InterPro" id="IPR056884">
    <property type="entry name" value="NPHP3-like_N"/>
</dbReference>
<accession>G2YPA3</accession>
<dbReference type="SUPFAM" id="SSF53474">
    <property type="entry name" value="alpha/beta-Hydrolases"/>
    <property type="match status" value="1"/>
</dbReference>
<dbReference type="SUPFAM" id="SSF52540">
    <property type="entry name" value="P-loop containing nucleoside triphosphate hydrolases"/>
    <property type="match status" value="1"/>
</dbReference>
<dbReference type="GO" id="GO:0015031">
    <property type="term" value="P:protein transport"/>
    <property type="evidence" value="ECO:0007669"/>
    <property type="project" value="UniProtKB-KW"/>
</dbReference>
<dbReference type="InterPro" id="IPR015943">
    <property type="entry name" value="WD40/YVTN_repeat-like_dom_sf"/>
</dbReference>
<dbReference type="eggNOG" id="KOG2029">
    <property type="taxonomic scope" value="Eukaryota"/>
</dbReference>
<dbReference type="SUPFAM" id="SSF50978">
    <property type="entry name" value="WD40 repeat-like"/>
    <property type="match status" value="2"/>
</dbReference>
<dbReference type="Pfam" id="PF24883">
    <property type="entry name" value="NPHP3_N"/>
    <property type="match status" value="1"/>
</dbReference>
<feature type="domain" description="GPI inositol-deacylase PGAP1-like alpha/beta" evidence="5">
    <location>
        <begin position="60"/>
        <end position="191"/>
    </location>
</feature>
<feature type="domain" description="GPI inositol-deacylase winged helix" evidence="6">
    <location>
        <begin position="610"/>
        <end position="698"/>
    </location>
</feature>
<keyword evidence="4" id="KW-0472">Membrane</keyword>
<sequence>MDQLRKHRTSSHSLNYIDRAFKGVSFRHSSKASREVATDLKGPLGLNLLHAPSEPLIDFIFVHGLGGGSRKTWSKSEDAYHYWPKEWLPQDPDFKNVRIFSFGYRADWVGRSKDVLDIGDFAQSLLGEINTCPEIRRSKTKIVLIGHSMGGLVIKKANNNICPKDPAMRDLVQRVDTMYFLATPHRGSNLATTLNNILRVSFGTKQFTIDLEMNSKMIATINQSFRHYSENLHIWSFYETRETSFINARIVEKESATLEWPKEKIAYIDADHRGVCKFDLPSDPNFKTLKNAFSSTVDHATAEILKIQFETTSAERHSLHGLLGIHNVPEDDLMAARDAKVEGSCKWLIMTPKFTSWQDPASDTPSVFWLSGNPASGKSILAGHVIDHLYQSNLACSYFFFKDEVAASSSIGYCLLTFAYQMALHSPEIRRLLLEMESNGTTINNSDGIVIWNKLFVNGILQLTMKVHQYWVLDALDECACSQALFPMLIKLVNSPRSRLRIFITSRHSQALDKGFLGFGKNLISQEICASDTMGDIRLFMEAHMDSLPLDTVQKQEELTERILARSSGSFLWVRLVMQELSEIYTEEDIETVLLDIPADMNQFYTKILENLSNDRRGAKLAKVIFTWIVCSYRPLTVTEMQCALKLDSNSTVNNLRRDISSICGQLVFVDQQSRIHLIHQSAKDFLLQKDLCYNFFVDRREGHYRLASLFLVVLSKGHLRAFRLKRFEISTSSANDEALLLEYAYTFFSEHLYQSSSSCAELFQKLYKFLDTNILWWIETVARIGKVDYISRAAKNMKAYLDRRQMHLPPMGNNLREVESWITDIIRIGTKFRNVLLASPSSIHSQIPAMCPSQSIIVTKNKQLKQSLKVLGLSMGIWDDCLTQIDYRGQGLQAITLTHGEHTFAVGLSGGQIIVYDSATTQVKYAFDHREKVKLLAFGTKDKLLASAGIRSIRIWDLETGGMRCSFQLGCRTMALRFTPENDRLIVATSENFVSWFDISKEEEKDRIFWHETHRDRKEIIQQPPIEVLIVPGLEMIAISSRASPILLFDLFNEVICGELVRDRGLMESVGGTYYHASAMAFNPNPDINLLVISYGDGELVFFDPITTELKHRIPEINAQALACSPDGRTLATGSPFGTIQLYEFDDSEDANLSLIYRINAYDEGIRSLVFSGDGLRFIDIRGSHCRVWEPAALVRKSSDDGSSSDISAPTRAVVQTVGMIEGILKPDITAIAVDLSGEWVFCGRQDGSVAVYSTHDGLENTSLYQHARNISINRIVWGDNTCIIATADESGRMFIQRLVNSSNMWSLAETIFDYRFPDAVTGLLFNPDNNVLLITTASFRYLWTRESGDIQQRVPTGHSLENYKINTHAQIPDAFIAFYPDCARIFEWGTLKELSGPDGINLDVPDLASPPVTITESVESQYTMVTLTKSRFEQTPSQLRCWDTSTIDRHSTTIKAFTGLESLGPFIYHIIGLSGTNLFFLATDLWVCSLNIENFWLSPDVKRHFFIPADWIHPTDEMQFYMSAKDEFIFVKKNELAIIKRGLDSPQLIRPLQFLPEKKLFGACYTGA</sequence>
<keyword evidence="4" id="KW-0378">Hydrolase</keyword>
<feature type="domain" description="Nephrocystin 3-like N-terminal" evidence="7">
    <location>
        <begin position="343"/>
        <end position="507"/>
    </location>
</feature>
<comment type="subcellular location">
    <subcellularLocation>
        <location evidence="4">Endoplasmic reticulum membrane</location>
    </subcellularLocation>
</comment>
<dbReference type="Gene3D" id="3.40.50.1820">
    <property type="entry name" value="alpha/beta hydrolase"/>
    <property type="match status" value="1"/>
</dbReference>
<dbReference type="InParanoid" id="G2YPA3"/>
<organism evidence="8 9">
    <name type="scientific">Botryotinia fuckeliana (strain T4)</name>
    <name type="common">Noble rot fungus</name>
    <name type="synonym">Botrytis cinerea</name>
    <dbReference type="NCBI Taxonomy" id="999810"/>
    <lineage>
        <taxon>Eukaryota</taxon>
        <taxon>Fungi</taxon>
        <taxon>Dikarya</taxon>
        <taxon>Ascomycota</taxon>
        <taxon>Pezizomycotina</taxon>
        <taxon>Leotiomycetes</taxon>
        <taxon>Helotiales</taxon>
        <taxon>Sclerotiniaceae</taxon>
        <taxon>Botrytis</taxon>
    </lineage>
</organism>
<dbReference type="PANTHER" id="PTHR10039:SF16">
    <property type="entry name" value="GPI INOSITOL-DEACYLASE"/>
    <property type="match status" value="1"/>
</dbReference>
<evidence type="ECO:0000313" key="9">
    <source>
        <dbReference type="Proteomes" id="UP000008177"/>
    </source>
</evidence>
<evidence type="ECO:0000259" key="6">
    <source>
        <dbReference type="Pfam" id="PF22939"/>
    </source>
</evidence>
<protein>
    <recommendedName>
        <fullName evidence="2 4">GPI inositol-deacylase</fullName>
        <ecNumber evidence="4">3.1.-.-</ecNumber>
    </recommendedName>
</protein>
<dbReference type="GO" id="GO:0016788">
    <property type="term" value="F:hydrolase activity, acting on ester bonds"/>
    <property type="evidence" value="ECO:0007669"/>
    <property type="project" value="InterPro"/>
</dbReference>
<dbReference type="InterPro" id="IPR036322">
    <property type="entry name" value="WD40_repeat_dom_sf"/>
</dbReference>
<evidence type="ECO:0000256" key="2">
    <source>
        <dbReference type="ARBA" id="ARBA00015856"/>
    </source>
</evidence>
<evidence type="ECO:0000259" key="7">
    <source>
        <dbReference type="Pfam" id="PF24883"/>
    </source>
</evidence>
<name>G2YPA3_BOTF4</name>